<feature type="domain" description="Mur ligase N-terminal catalytic" evidence="12">
    <location>
        <begin position="27"/>
        <end position="94"/>
    </location>
</feature>
<comment type="similarity">
    <text evidence="10">Belongs to the MurCDEF family. MurF subfamily.</text>
</comment>
<proteinExistence type="inferred from homology"/>
<evidence type="ECO:0000256" key="5">
    <source>
        <dbReference type="ARBA" id="ARBA00022840"/>
    </source>
</evidence>
<dbReference type="InterPro" id="IPR005863">
    <property type="entry name" value="UDP-N-AcMur_synth"/>
</dbReference>
<keyword evidence="16" id="KW-1185">Reference proteome</keyword>
<comment type="caution">
    <text evidence="10">Lacks conserved residue(s) required for the propagation of feature annotation.</text>
</comment>
<evidence type="ECO:0000313" key="15">
    <source>
        <dbReference type="EMBL" id="GGE42302.1"/>
    </source>
</evidence>
<dbReference type="InterPro" id="IPR013221">
    <property type="entry name" value="Mur_ligase_cen"/>
</dbReference>
<dbReference type="Pfam" id="PF08245">
    <property type="entry name" value="Mur_ligase_M"/>
    <property type="match status" value="1"/>
</dbReference>
<dbReference type="EC" id="6.3.2.10" evidence="10 11"/>
<comment type="function">
    <text evidence="10 11">Involved in cell wall formation. Catalyzes the final step in the synthesis of UDP-N-acetylmuramoyl-pentapeptide, the precursor of murein.</text>
</comment>
<dbReference type="UniPathway" id="UPA00219"/>
<dbReference type="GO" id="GO:0071555">
    <property type="term" value="P:cell wall organization"/>
    <property type="evidence" value="ECO:0007669"/>
    <property type="project" value="UniProtKB-KW"/>
</dbReference>
<feature type="domain" description="Mur ligase C-terminal" evidence="13">
    <location>
        <begin position="332"/>
        <end position="447"/>
    </location>
</feature>
<evidence type="ECO:0000256" key="7">
    <source>
        <dbReference type="ARBA" id="ARBA00022984"/>
    </source>
</evidence>
<dbReference type="SUPFAM" id="SSF53623">
    <property type="entry name" value="MurD-like peptide ligases, catalytic domain"/>
    <property type="match status" value="1"/>
</dbReference>
<organism evidence="15 16">
    <name type="scientific">Agaricicola taiwanensis</name>
    <dbReference type="NCBI Taxonomy" id="591372"/>
    <lineage>
        <taxon>Bacteria</taxon>
        <taxon>Pseudomonadati</taxon>
        <taxon>Pseudomonadota</taxon>
        <taxon>Alphaproteobacteria</taxon>
        <taxon>Rhodobacterales</taxon>
        <taxon>Paracoccaceae</taxon>
        <taxon>Agaricicola</taxon>
    </lineage>
</organism>
<dbReference type="GO" id="GO:0005737">
    <property type="term" value="C:cytoplasm"/>
    <property type="evidence" value="ECO:0007669"/>
    <property type="project" value="UniProtKB-SubCell"/>
</dbReference>
<evidence type="ECO:0000256" key="3">
    <source>
        <dbReference type="ARBA" id="ARBA00022618"/>
    </source>
</evidence>
<keyword evidence="1 10" id="KW-0963">Cytoplasm</keyword>
<keyword evidence="9 10" id="KW-0961">Cell wall biogenesis/degradation</keyword>
<dbReference type="NCBIfam" id="NF010693">
    <property type="entry name" value="PRK14093.1"/>
    <property type="match status" value="1"/>
</dbReference>
<keyword evidence="2 10" id="KW-0436">Ligase</keyword>
<gene>
    <name evidence="10 15" type="primary">murF</name>
    <name evidence="15" type="ORF">GCM10007276_19510</name>
</gene>
<accession>A0A8J2VY48</accession>
<feature type="domain" description="Mur ligase central" evidence="14">
    <location>
        <begin position="112"/>
        <end position="300"/>
    </location>
</feature>
<dbReference type="Gene3D" id="3.90.190.20">
    <property type="entry name" value="Mur ligase, C-terminal domain"/>
    <property type="match status" value="1"/>
</dbReference>
<reference evidence="15" key="2">
    <citation type="submission" date="2020-09" db="EMBL/GenBank/DDBJ databases">
        <authorList>
            <person name="Sun Q."/>
            <person name="Sedlacek I."/>
        </authorList>
    </citation>
    <scope>NUCLEOTIDE SEQUENCE</scope>
    <source>
        <strain evidence="15">CCM 7684</strain>
    </source>
</reference>
<dbReference type="Pfam" id="PF01225">
    <property type="entry name" value="Mur_ligase"/>
    <property type="match status" value="1"/>
</dbReference>
<dbReference type="GO" id="GO:0009252">
    <property type="term" value="P:peptidoglycan biosynthetic process"/>
    <property type="evidence" value="ECO:0007669"/>
    <property type="project" value="UniProtKB-UniRule"/>
</dbReference>
<dbReference type="InterPro" id="IPR051046">
    <property type="entry name" value="MurCDEF_CellWall_CoF430Synth"/>
</dbReference>
<dbReference type="PANTHER" id="PTHR43024:SF1">
    <property type="entry name" value="UDP-N-ACETYLMURAMOYL-TRIPEPTIDE--D-ALANYL-D-ALANINE LIGASE"/>
    <property type="match status" value="1"/>
</dbReference>
<keyword evidence="6 10" id="KW-0133">Cell shape</keyword>
<evidence type="ECO:0000256" key="9">
    <source>
        <dbReference type="ARBA" id="ARBA00023316"/>
    </source>
</evidence>
<comment type="pathway">
    <text evidence="10 11">Cell wall biogenesis; peptidoglycan biosynthesis.</text>
</comment>
<keyword evidence="4 10" id="KW-0547">Nucleotide-binding</keyword>
<dbReference type="InterPro" id="IPR036565">
    <property type="entry name" value="Mur-like_cat_sf"/>
</dbReference>
<sequence>MSDKLWSTAALATAMKAEVRGEPADWIGGISIDTRTLEESDAYFSIKGEVHDGHAFAGAALAKGAALAVIAEDKADELEAVTPALIVPDVLKALEDAGRASRERCKGRIVAVTGSVGKTGTKEMLRLGLEGQGATHASVASYNNHWGVPLTLARMPADTRYGIFEIGMNHAGEIIPLTKMVQPDVAIITTVEPVHIAHFPSIEAIADAKAEIFFGVKRGGVVVLNRDNGQFERLVSHAKALGLTVATFGSDASCDARLVRADPYDNGSMVTAVVAGEPTTYRLGAAGRHLVLNSLAALLAIHHLGGDVNEAVTALSEFTAPKGRGARITLKVGKGQALLIDESYNANPASMRAALAVLGTTPAEGRRIAVLGDMLELGTKAGDLHVELADAVEANADLLFAAGESMRGLYDVLPAEKRGAWAPTSAELTPSVLAAIQPDDTITVKGSLGSRMGPIVEALAQRFATESKKGKGKSAGAQK</sequence>
<dbReference type="AlphaFoldDB" id="A0A8J2VY48"/>
<evidence type="ECO:0000256" key="6">
    <source>
        <dbReference type="ARBA" id="ARBA00022960"/>
    </source>
</evidence>
<comment type="catalytic activity">
    <reaction evidence="10 11">
        <text>D-alanyl-D-alanine + UDP-N-acetyl-alpha-D-muramoyl-L-alanyl-gamma-D-glutamyl-meso-2,6-diaminopimelate + ATP = UDP-N-acetyl-alpha-D-muramoyl-L-alanyl-gamma-D-glutamyl-meso-2,6-diaminopimeloyl-D-alanyl-D-alanine + ADP + phosphate + H(+)</text>
        <dbReference type="Rhea" id="RHEA:28374"/>
        <dbReference type="ChEBI" id="CHEBI:15378"/>
        <dbReference type="ChEBI" id="CHEBI:30616"/>
        <dbReference type="ChEBI" id="CHEBI:43474"/>
        <dbReference type="ChEBI" id="CHEBI:57822"/>
        <dbReference type="ChEBI" id="CHEBI:61386"/>
        <dbReference type="ChEBI" id="CHEBI:83905"/>
        <dbReference type="ChEBI" id="CHEBI:456216"/>
        <dbReference type="EC" id="6.3.2.10"/>
    </reaction>
</comment>
<evidence type="ECO:0000256" key="4">
    <source>
        <dbReference type="ARBA" id="ARBA00022741"/>
    </source>
</evidence>
<dbReference type="InterPro" id="IPR035911">
    <property type="entry name" value="MurE/MurF_N"/>
</dbReference>
<dbReference type="RefSeq" id="WP_188409538.1">
    <property type="nucleotide sequence ID" value="NZ_BMCP01000002.1"/>
</dbReference>
<dbReference type="GO" id="GO:0047480">
    <property type="term" value="F:UDP-N-acetylmuramoyl-tripeptide-D-alanyl-D-alanine ligase activity"/>
    <property type="evidence" value="ECO:0007669"/>
    <property type="project" value="UniProtKB-UniRule"/>
</dbReference>
<keyword evidence="5 10" id="KW-0067">ATP-binding</keyword>
<evidence type="ECO:0000259" key="13">
    <source>
        <dbReference type="Pfam" id="PF02875"/>
    </source>
</evidence>
<evidence type="ECO:0000256" key="1">
    <source>
        <dbReference type="ARBA" id="ARBA00022490"/>
    </source>
</evidence>
<comment type="caution">
    <text evidence="15">The sequence shown here is derived from an EMBL/GenBank/DDBJ whole genome shotgun (WGS) entry which is preliminary data.</text>
</comment>
<keyword evidence="7 10" id="KW-0573">Peptidoglycan synthesis</keyword>
<dbReference type="Gene3D" id="3.40.1190.10">
    <property type="entry name" value="Mur-like, catalytic domain"/>
    <property type="match status" value="1"/>
</dbReference>
<evidence type="ECO:0000256" key="10">
    <source>
        <dbReference type="HAMAP-Rule" id="MF_02019"/>
    </source>
</evidence>
<dbReference type="InterPro" id="IPR036615">
    <property type="entry name" value="Mur_ligase_C_dom_sf"/>
</dbReference>
<dbReference type="EMBL" id="BMCP01000002">
    <property type="protein sequence ID" value="GGE42302.1"/>
    <property type="molecule type" value="Genomic_DNA"/>
</dbReference>
<name>A0A8J2VY48_9RHOB</name>
<dbReference type="InterPro" id="IPR000713">
    <property type="entry name" value="Mur_ligase_N"/>
</dbReference>
<protein>
    <recommendedName>
        <fullName evidence="10 11">UDP-N-acetylmuramoyl-tripeptide--D-alanyl-D-alanine ligase</fullName>
        <ecNumber evidence="10 11">6.3.2.10</ecNumber>
    </recommendedName>
    <alternativeName>
        <fullName evidence="10">D-alanyl-D-alanine-adding enzyme</fullName>
    </alternativeName>
</protein>
<evidence type="ECO:0000256" key="11">
    <source>
        <dbReference type="RuleBase" id="RU004136"/>
    </source>
</evidence>
<evidence type="ECO:0000313" key="16">
    <source>
        <dbReference type="Proteomes" id="UP000602745"/>
    </source>
</evidence>
<dbReference type="SUPFAM" id="SSF53244">
    <property type="entry name" value="MurD-like peptide ligases, peptide-binding domain"/>
    <property type="match status" value="1"/>
</dbReference>
<dbReference type="HAMAP" id="MF_02019">
    <property type="entry name" value="MurF"/>
    <property type="match status" value="1"/>
</dbReference>
<dbReference type="Pfam" id="PF02875">
    <property type="entry name" value="Mur_ligase_C"/>
    <property type="match status" value="1"/>
</dbReference>
<comment type="subcellular location">
    <subcellularLocation>
        <location evidence="10 11">Cytoplasm</location>
    </subcellularLocation>
</comment>
<reference evidence="15" key="1">
    <citation type="journal article" date="2014" name="Int. J. Syst. Evol. Microbiol.">
        <title>Complete genome sequence of Corynebacterium casei LMG S-19264T (=DSM 44701T), isolated from a smear-ripened cheese.</title>
        <authorList>
            <consortium name="US DOE Joint Genome Institute (JGI-PGF)"/>
            <person name="Walter F."/>
            <person name="Albersmeier A."/>
            <person name="Kalinowski J."/>
            <person name="Ruckert C."/>
        </authorList>
    </citation>
    <scope>NUCLEOTIDE SEQUENCE</scope>
    <source>
        <strain evidence="15">CCM 7684</strain>
    </source>
</reference>
<keyword evidence="3 10" id="KW-0132">Cell division</keyword>
<dbReference type="Gene3D" id="3.40.1390.10">
    <property type="entry name" value="MurE/MurF, N-terminal domain"/>
    <property type="match status" value="1"/>
</dbReference>
<evidence type="ECO:0000256" key="8">
    <source>
        <dbReference type="ARBA" id="ARBA00023306"/>
    </source>
</evidence>
<dbReference type="SUPFAM" id="SSF63418">
    <property type="entry name" value="MurE/MurF N-terminal domain"/>
    <property type="match status" value="1"/>
</dbReference>
<dbReference type="GO" id="GO:0005524">
    <property type="term" value="F:ATP binding"/>
    <property type="evidence" value="ECO:0007669"/>
    <property type="project" value="UniProtKB-UniRule"/>
</dbReference>
<keyword evidence="8 10" id="KW-0131">Cell cycle</keyword>
<dbReference type="PANTHER" id="PTHR43024">
    <property type="entry name" value="UDP-N-ACETYLMURAMOYL-TRIPEPTIDE--D-ALANYL-D-ALANINE LIGASE"/>
    <property type="match status" value="1"/>
</dbReference>
<evidence type="ECO:0000256" key="2">
    <source>
        <dbReference type="ARBA" id="ARBA00022598"/>
    </source>
</evidence>
<dbReference type="InterPro" id="IPR004101">
    <property type="entry name" value="Mur_ligase_C"/>
</dbReference>
<dbReference type="GO" id="GO:0008360">
    <property type="term" value="P:regulation of cell shape"/>
    <property type="evidence" value="ECO:0007669"/>
    <property type="project" value="UniProtKB-KW"/>
</dbReference>
<evidence type="ECO:0000259" key="14">
    <source>
        <dbReference type="Pfam" id="PF08245"/>
    </source>
</evidence>
<dbReference type="Proteomes" id="UP000602745">
    <property type="component" value="Unassembled WGS sequence"/>
</dbReference>
<dbReference type="GO" id="GO:0051301">
    <property type="term" value="P:cell division"/>
    <property type="evidence" value="ECO:0007669"/>
    <property type="project" value="UniProtKB-KW"/>
</dbReference>
<dbReference type="NCBIfam" id="TIGR01143">
    <property type="entry name" value="murF"/>
    <property type="match status" value="1"/>
</dbReference>
<evidence type="ECO:0000259" key="12">
    <source>
        <dbReference type="Pfam" id="PF01225"/>
    </source>
</evidence>